<evidence type="ECO:0000313" key="2">
    <source>
        <dbReference type="EMBL" id="CEL91946.1"/>
    </source>
</evidence>
<dbReference type="InParanoid" id="A0A0G4E9S3"/>
<sequence>MRVLHTNSPGKSSAASPEGGGAPKDMPIEEGEHLREMYREQLRRQQGPLIAQWRAKIEALAVEAAAIQQRALLSDQAVLIGELVAMRAKVEALKAVEQHTAADREAELLADRAARQQEAPDAAASDPRGAGPKITTTSAPRSKQLQQRLLTSGPPADGLPPRETRMPGPPPTAAPIPSPAFVPAPLQHIRAPLAQHADVFKAGMALEVPGPHPNTAEAARGGWVEG</sequence>
<protein>
    <submittedName>
        <fullName evidence="2">Uncharacterized protein</fullName>
    </submittedName>
</protein>
<proteinExistence type="predicted"/>
<evidence type="ECO:0000313" key="3">
    <source>
        <dbReference type="Proteomes" id="UP000041254"/>
    </source>
</evidence>
<dbReference type="AlphaFoldDB" id="A0A0G4E9S3"/>
<name>A0A0G4E9S3_VITBC</name>
<dbReference type="EMBL" id="CDMY01000033">
    <property type="protein sequence ID" value="CEL91946.1"/>
    <property type="molecule type" value="Genomic_DNA"/>
</dbReference>
<evidence type="ECO:0000256" key="1">
    <source>
        <dbReference type="SAM" id="MobiDB-lite"/>
    </source>
</evidence>
<accession>A0A0G4E9S3</accession>
<feature type="compositionally biased region" description="Pro residues" evidence="1">
    <location>
        <begin position="167"/>
        <end position="181"/>
    </location>
</feature>
<feature type="region of interest" description="Disordered" evidence="1">
    <location>
        <begin position="114"/>
        <end position="181"/>
    </location>
</feature>
<feature type="compositionally biased region" description="Polar residues" evidence="1">
    <location>
        <begin position="1"/>
        <end position="15"/>
    </location>
</feature>
<dbReference type="VEuPathDB" id="CryptoDB:Vbra_6700"/>
<feature type="region of interest" description="Disordered" evidence="1">
    <location>
        <begin position="1"/>
        <end position="32"/>
    </location>
</feature>
<dbReference type="Proteomes" id="UP000041254">
    <property type="component" value="Unassembled WGS sequence"/>
</dbReference>
<feature type="compositionally biased region" description="Polar residues" evidence="1">
    <location>
        <begin position="134"/>
        <end position="150"/>
    </location>
</feature>
<gene>
    <name evidence="2" type="ORF">Vbra_6700</name>
</gene>
<reference evidence="2 3" key="1">
    <citation type="submission" date="2014-11" db="EMBL/GenBank/DDBJ databases">
        <authorList>
            <person name="Zhu J."/>
            <person name="Qi W."/>
            <person name="Song R."/>
        </authorList>
    </citation>
    <scope>NUCLEOTIDE SEQUENCE [LARGE SCALE GENOMIC DNA]</scope>
</reference>
<organism evidence="2 3">
    <name type="scientific">Vitrella brassicaformis (strain CCMP3155)</name>
    <dbReference type="NCBI Taxonomy" id="1169540"/>
    <lineage>
        <taxon>Eukaryota</taxon>
        <taxon>Sar</taxon>
        <taxon>Alveolata</taxon>
        <taxon>Colpodellida</taxon>
        <taxon>Vitrellaceae</taxon>
        <taxon>Vitrella</taxon>
    </lineage>
</organism>
<keyword evidence="3" id="KW-1185">Reference proteome</keyword>